<gene>
    <name evidence="1" type="ORF">HNI00_06385</name>
</gene>
<name>A0AA96Y441_9CYAN</name>
<dbReference type="AlphaFoldDB" id="A0AA96Y441"/>
<evidence type="ECO:0000313" key="1">
    <source>
        <dbReference type="EMBL" id="WOB42816.1"/>
    </source>
</evidence>
<sequence length="139" mass="14771">MTEADLALAKAFLLFSVAGYTITAVNAHPQPRSVSQVVAGWADAVVIGMTGDRATEALSPATSSMLADLRGNVSSSFPLYLSQRPTLFSNRGSLADTPNMSLSVWQNAAQFTQGFSGFRSDQPLTLPPVLTEAGFQFQL</sequence>
<accession>A0AA96Y441</accession>
<dbReference type="EMBL" id="CP053540">
    <property type="protein sequence ID" value="WOB42816.1"/>
    <property type="molecule type" value="Genomic_DNA"/>
</dbReference>
<proteinExistence type="predicted"/>
<dbReference type="KEGG" id="tog:HNI00_06385"/>
<reference evidence="1" key="1">
    <citation type="submission" date="2020-05" db="EMBL/GenBank/DDBJ databases">
        <authorList>
            <person name="Zhu T."/>
            <person name="Keshari N."/>
            <person name="Lu X."/>
        </authorList>
    </citation>
    <scope>NUCLEOTIDE SEQUENCE</scope>
    <source>
        <strain evidence="1">NK1-22</strain>
    </source>
</reference>
<dbReference type="RefSeq" id="WP_316791693.1">
    <property type="nucleotide sequence ID" value="NZ_CP053540.1"/>
</dbReference>
<protein>
    <submittedName>
        <fullName evidence="1">Uncharacterized protein</fullName>
    </submittedName>
</protein>
<organism evidence="1">
    <name type="scientific">Thermoleptolyngbya oregonensis NK1-22</name>
    <dbReference type="NCBI Taxonomy" id="2547457"/>
    <lineage>
        <taxon>Bacteria</taxon>
        <taxon>Bacillati</taxon>
        <taxon>Cyanobacteriota</taxon>
        <taxon>Cyanophyceae</taxon>
        <taxon>Oculatellales</taxon>
        <taxon>Oculatellaceae</taxon>
        <taxon>Thermoleptolyngbya</taxon>
    </lineage>
</organism>